<evidence type="ECO:0000313" key="3">
    <source>
        <dbReference type="EMBL" id="CAB4927945.1"/>
    </source>
</evidence>
<evidence type="ECO:0000313" key="1">
    <source>
        <dbReference type="EMBL" id="CAB4749137.1"/>
    </source>
</evidence>
<gene>
    <name evidence="1" type="ORF">UFOPK2822_00699</name>
    <name evidence="2" type="ORF">UFOPK3346_00844</name>
    <name evidence="3" type="ORF">UFOPK3670_01088</name>
    <name evidence="4" type="ORF">UFOPK4308_01134</name>
</gene>
<dbReference type="Gene3D" id="2.130.10.10">
    <property type="entry name" value="YVTN repeat-like/Quinoprotein amine dehydrogenase"/>
    <property type="match status" value="2"/>
</dbReference>
<evidence type="ECO:0000313" key="4">
    <source>
        <dbReference type="EMBL" id="CAB5061706.1"/>
    </source>
</evidence>
<reference evidence="3" key="1">
    <citation type="submission" date="2020-05" db="EMBL/GenBank/DDBJ databases">
        <authorList>
            <person name="Chiriac C."/>
            <person name="Salcher M."/>
            <person name="Ghai R."/>
            <person name="Kavagutti S V."/>
        </authorList>
    </citation>
    <scope>NUCLEOTIDE SEQUENCE</scope>
</reference>
<dbReference type="EMBL" id="CAFBLE010000006">
    <property type="protein sequence ID" value="CAB4867777.1"/>
    <property type="molecule type" value="Genomic_DNA"/>
</dbReference>
<organism evidence="3">
    <name type="scientific">freshwater metagenome</name>
    <dbReference type="NCBI Taxonomy" id="449393"/>
    <lineage>
        <taxon>unclassified sequences</taxon>
        <taxon>metagenomes</taxon>
        <taxon>ecological metagenomes</taxon>
    </lineage>
</organism>
<dbReference type="EMBL" id="CAFBMV010000008">
    <property type="protein sequence ID" value="CAB4927945.1"/>
    <property type="molecule type" value="Genomic_DNA"/>
</dbReference>
<proteinExistence type="predicted"/>
<dbReference type="EMBL" id="CAEZZC010000008">
    <property type="protein sequence ID" value="CAB4749137.1"/>
    <property type="molecule type" value="Genomic_DNA"/>
</dbReference>
<evidence type="ECO:0000313" key="2">
    <source>
        <dbReference type="EMBL" id="CAB4867777.1"/>
    </source>
</evidence>
<dbReference type="SUPFAM" id="SSF110296">
    <property type="entry name" value="Oligoxyloglucan reducing end-specific cellobiohydrolase"/>
    <property type="match status" value="1"/>
</dbReference>
<dbReference type="EMBL" id="CAFBQL010000008">
    <property type="protein sequence ID" value="CAB5061706.1"/>
    <property type="molecule type" value="Genomic_DNA"/>
</dbReference>
<dbReference type="InterPro" id="IPR015943">
    <property type="entry name" value="WD40/YVTN_repeat-like_dom_sf"/>
</dbReference>
<protein>
    <submittedName>
        <fullName evidence="3">Unannotated protein</fullName>
    </submittedName>
</protein>
<accession>A0A6J7IAI6</accession>
<dbReference type="AlphaFoldDB" id="A0A6J7IAI6"/>
<sequence>MSSDGTKIVAALGDALWRSIDSGFSWSDITPSTALDVSTHPFSAAWSSPDGNNLATVQFKGDLYISSNAGASWTSSGIEEASISLSLSSDMQKIFIGTREHWTGSAWAAGGTVLRSVDGGANWTSAASFFLNTEVRSVKTTLDGSKVWALGEFDFWQSQDGGMTWSLNSHGGTNWGSCCWVADSSDDLNTILIGANGNGFYLSKDGGDTFTQWNPDPVYYGYGLGVSRDGTKLVALNLGATEPGNLVWVSQDGGTVWVQQTLSQDTWHGLAAISNSGNTIVLGTEIDIDWFDTHSGSTYIYHGVN</sequence>
<name>A0A6J7IAI6_9ZZZZ</name>